<keyword evidence="3 8" id="KW-0813">Transport</keyword>
<feature type="transmembrane region" description="Helical" evidence="9">
    <location>
        <begin position="209"/>
        <end position="230"/>
    </location>
</feature>
<feature type="transmembrane region" description="Helical" evidence="9">
    <location>
        <begin position="139"/>
        <end position="161"/>
    </location>
</feature>
<feature type="transmembrane region" description="Helical" evidence="9">
    <location>
        <begin position="107"/>
        <end position="127"/>
    </location>
</feature>
<dbReference type="PANTHER" id="PTHR43337:SF1">
    <property type="entry name" value="XANTHINE_URACIL PERMEASE C887.17-RELATED"/>
    <property type="match status" value="1"/>
</dbReference>
<evidence type="ECO:0000256" key="9">
    <source>
        <dbReference type="SAM" id="Phobius"/>
    </source>
</evidence>
<keyword evidence="4 8" id="KW-1003">Cell membrane</keyword>
<evidence type="ECO:0000256" key="2">
    <source>
        <dbReference type="ARBA" id="ARBA00005697"/>
    </source>
</evidence>
<feature type="transmembrane region" description="Helical" evidence="9">
    <location>
        <begin position="336"/>
        <end position="357"/>
    </location>
</feature>
<feature type="transmembrane region" description="Helical" evidence="9">
    <location>
        <begin position="403"/>
        <end position="424"/>
    </location>
</feature>
<feature type="transmembrane region" description="Helical" evidence="9">
    <location>
        <begin position="83"/>
        <end position="101"/>
    </location>
</feature>
<feature type="transmembrane region" description="Helical" evidence="9">
    <location>
        <begin position="55"/>
        <end position="76"/>
    </location>
</feature>
<sequence length="449" mass="47299">MAKRYFCSMLAKFFRLSESNTTVKKEVLAGLTTFSTMAYILAVNPSILSQTGMDFQALITATALAAAIGTLVMALYARLPIGVAPGMGLNAFFAYTIVSAMGYSWQFALTAVFLEGLIFIVLSMFRIREAIINSIPGNLKHAISVGIGLLIALIGMANAGIIETGMHHVGDGKLGGVILKMGNITSVGPLIALIGLIISAVLMYKGVNAALLIGILAATVIGIPLGITHLPENGHLVSLPPSLSPIAFKLQFDKIFSLDMVMILFTLLMVNLFDTVGTLIGLCNKAGLLDEQGRLPRAKQALMADAIGTTAAGLLGTSVVTAYVESASGIAAGGKTGLTSFTVAIMFLLSLFFAPVFAMIPQAATAPALIIVGMLMMGAVTKIDFNDVTEAIPAFLAIVMMPYSYSIAEGIVFGMLSYVLLKVLTGQYKSISPVMYVLAVLFIITFLVK</sequence>
<feature type="transmembrane region" description="Helical" evidence="9">
    <location>
        <begin position="260"/>
        <end position="282"/>
    </location>
</feature>
<evidence type="ECO:0000256" key="1">
    <source>
        <dbReference type="ARBA" id="ARBA00004651"/>
    </source>
</evidence>
<dbReference type="GO" id="GO:0005886">
    <property type="term" value="C:plasma membrane"/>
    <property type="evidence" value="ECO:0007669"/>
    <property type="project" value="UniProtKB-SubCell"/>
</dbReference>
<dbReference type="Pfam" id="PF00860">
    <property type="entry name" value="Xan_ur_permease"/>
    <property type="match status" value="1"/>
</dbReference>
<gene>
    <name evidence="10" type="ORF">FHW36_1011553</name>
</gene>
<name>A0A561Q5H6_9BACT</name>
<dbReference type="InterPro" id="IPR026033">
    <property type="entry name" value="Azg-like_bact_archaea"/>
</dbReference>
<proteinExistence type="inferred from homology"/>
<comment type="subcellular location">
    <subcellularLocation>
        <location evidence="1 8">Cell membrane</location>
        <topology evidence="1 8">Multi-pass membrane protein</topology>
    </subcellularLocation>
</comment>
<evidence type="ECO:0000256" key="4">
    <source>
        <dbReference type="ARBA" id="ARBA00022475"/>
    </source>
</evidence>
<dbReference type="GO" id="GO:0005345">
    <property type="term" value="F:purine nucleobase transmembrane transporter activity"/>
    <property type="evidence" value="ECO:0007669"/>
    <property type="project" value="TreeGrafter"/>
</dbReference>
<dbReference type="PANTHER" id="PTHR43337">
    <property type="entry name" value="XANTHINE/URACIL PERMEASE C887.17-RELATED"/>
    <property type="match status" value="1"/>
</dbReference>
<reference evidence="10 11" key="1">
    <citation type="submission" date="2019-06" db="EMBL/GenBank/DDBJ databases">
        <title>Sorghum-associated microbial communities from plants grown in Nebraska, USA.</title>
        <authorList>
            <person name="Schachtman D."/>
        </authorList>
    </citation>
    <scope>NUCLEOTIDE SEQUENCE [LARGE SCALE GENOMIC DNA]</scope>
    <source>
        <strain evidence="10 11">1209</strain>
    </source>
</reference>
<evidence type="ECO:0000313" key="11">
    <source>
        <dbReference type="Proteomes" id="UP000320811"/>
    </source>
</evidence>
<comment type="similarity">
    <text evidence="2 8">Belongs to the nucleobase:cation symporter-2 (NCS2) (TC 2.A.40) family. Azg-like subfamily.</text>
</comment>
<feature type="transmembrane region" description="Helical" evidence="9">
    <location>
        <begin position="302"/>
        <end position="324"/>
    </location>
</feature>
<dbReference type="InterPro" id="IPR045018">
    <property type="entry name" value="Azg-like"/>
</dbReference>
<evidence type="ECO:0000313" key="10">
    <source>
        <dbReference type="EMBL" id="TWF45622.1"/>
    </source>
</evidence>
<dbReference type="InterPro" id="IPR006043">
    <property type="entry name" value="NCS2"/>
</dbReference>
<keyword evidence="7 8" id="KW-0472">Membrane</keyword>
<organism evidence="10 11">
    <name type="scientific">Chitinophaga polysaccharea</name>
    <dbReference type="NCBI Taxonomy" id="1293035"/>
    <lineage>
        <taxon>Bacteria</taxon>
        <taxon>Pseudomonadati</taxon>
        <taxon>Bacteroidota</taxon>
        <taxon>Chitinophagia</taxon>
        <taxon>Chitinophagales</taxon>
        <taxon>Chitinophagaceae</taxon>
        <taxon>Chitinophaga</taxon>
    </lineage>
</organism>
<keyword evidence="6 8" id="KW-1133">Transmembrane helix</keyword>
<accession>A0A561Q5H6</accession>
<evidence type="ECO:0000256" key="3">
    <source>
        <dbReference type="ARBA" id="ARBA00022448"/>
    </source>
</evidence>
<evidence type="ECO:0000256" key="5">
    <source>
        <dbReference type="ARBA" id="ARBA00022692"/>
    </source>
</evidence>
<dbReference type="EMBL" id="VIWO01000001">
    <property type="protein sequence ID" value="TWF45622.1"/>
    <property type="molecule type" value="Genomic_DNA"/>
</dbReference>
<keyword evidence="11" id="KW-1185">Reference proteome</keyword>
<feature type="transmembrane region" description="Helical" evidence="9">
    <location>
        <begin position="27"/>
        <end position="49"/>
    </location>
</feature>
<dbReference type="AlphaFoldDB" id="A0A561Q5H6"/>
<feature type="transmembrane region" description="Helical" evidence="9">
    <location>
        <begin position="181"/>
        <end position="202"/>
    </location>
</feature>
<keyword evidence="5 8" id="KW-0812">Transmembrane</keyword>
<feature type="transmembrane region" description="Helical" evidence="9">
    <location>
        <begin position="431"/>
        <end position="448"/>
    </location>
</feature>
<protein>
    <submittedName>
        <fullName evidence="10">AGZA family xanthine/uracil permease-like MFS transporter</fullName>
    </submittedName>
</protein>
<evidence type="ECO:0000256" key="7">
    <source>
        <dbReference type="ARBA" id="ARBA00023136"/>
    </source>
</evidence>
<evidence type="ECO:0000256" key="6">
    <source>
        <dbReference type="ARBA" id="ARBA00022989"/>
    </source>
</evidence>
<comment type="caution">
    <text evidence="10">The sequence shown here is derived from an EMBL/GenBank/DDBJ whole genome shotgun (WGS) entry which is preliminary data.</text>
</comment>
<dbReference type="Proteomes" id="UP000320811">
    <property type="component" value="Unassembled WGS sequence"/>
</dbReference>
<dbReference type="PIRSF" id="PIRSF005353">
    <property type="entry name" value="PbuG"/>
    <property type="match status" value="1"/>
</dbReference>
<evidence type="ECO:0000256" key="8">
    <source>
        <dbReference type="PIRNR" id="PIRNR005353"/>
    </source>
</evidence>